<dbReference type="RefSeq" id="WP_011660363.1">
    <property type="nucleotide sequence ID" value="NC_008391.1"/>
</dbReference>
<proteinExistence type="predicted"/>
<dbReference type="AlphaFoldDB" id="Q0B4C9"/>
<protein>
    <submittedName>
        <fullName evidence="1">Uncharacterized protein</fullName>
    </submittedName>
</protein>
<evidence type="ECO:0000313" key="1">
    <source>
        <dbReference type="EMBL" id="ABI90994.1"/>
    </source>
</evidence>
<keyword evidence="2" id="KW-1185">Reference proteome</keyword>
<organism evidence="1 2">
    <name type="scientific">Burkholderia ambifaria (strain ATCC BAA-244 / DSM 16087 / CCUG 44356 / LMG 19182 / AMMD)</name>
    <name type="common">Burkholderia cepacia (strain AMMD)</name>
    <dbReference type="NCBI Taxonomy" id="339670"/>
    <lineage>
        <taxon>Bacteria</taxon>
        <taxon>Pseudomonadati</taxon>
        <taxon>Pseudomonadota</taxon>
        <taxon>Betaproteobacteria</taxon>
        <taxon>Burkholderiales</taxon>
        <taxon>Burkholderiaceae</taxon>
        <taxon>Burkholderia</taxon>
        <taxon>Burkholderia cepacia complex</taxon>
    </lineage>
</organism>
<evidence type="ECO:0000313" key="2">
    <source>
        <dbReference type="Proteomes" id="UP000000662"/>
    </source>
</evidence>
<reference evidence="1" key="1">
    <citation type="submission" date="2006-08" db="EMBL/GenBank/DDBJ databases">
        <title>Complete sequence of Chromosome 2 of Burkholderia cepacia AMMD.</title>
        <authorList>
            <consortium name="US DOE Joint Genome Institute"/>
            <person name="Copeland A."/>
            <person name="Lucas S."/>
            <person name="Lapidus A."/>
            <person name="Barry K."/>
            <person name="Detter J.C."/>
            <person name="Glavina del Rio T."/>
            <person name="Hammon N."/>
            <person name="Israni S."/>
            <person name="Pitluck S."/>
            <person name="Bruce D."/>
            <person name="Chain P."/>
            <person name="Malfatti S."/>
            <person name="Shin M."/>
            <person name="Vergez L."/>
            <person name="Schmutz J."/>
            <person name="Larimer F."/>
            <person name="Land M."/>
            <person name="Hauser L."/>
            <person name="Kyrpides N."/>
            <person name="Kim E."/>
            <person name="Parke J."/>
            <person name="Coenye T."/>
            <person name="Konstantinidis K."/>
            <person name="Ramette A."/>
            <person name="Tiedje J."/>
            <person name="Richardson P."/>
        </authorList>
    </citation>
    <scope>NUCLEOTIDE SEQUENCE</scope>
    <source>
        <strain evidence="1">AMMD</strain>
    </source>
</reference>
<dbReference type="Proteomes" id="UP000000662">
    <property type="component" value="Chromosome 2"/>
</dbReference>
<gene>
    <name evidence="1" type="ordered locus">Bamb_5447</name>
</gene>
<dbReference type="GeneID" id="93089654"/>
<sequence>MDFPTKAQFMENFGIEPIREDPSLSLCLYRLRSPHGNVEMEMSFSGAAESFQFRLECGGREVVSLVSERAERIEFYREQGGSGIRAAFTIQGVNAEAIVILEPEISCRWWVLRTE</sequence>
<dbReference type="eggNOG" id="ENOG50346K7">
    <property type="taxonomic scope" value="Bacteria"/>
</dbReference>
<dbReference type="CDD" id="cd20698">
    <property type="entry name" value="CdiI_Kp-like"/>
    <property type="match status" value="1"/>
</dbReference>
<dbReference type="KEGG" id="bam:Bamb_5447"/>
<accession>Q0B4C9</accession>
<dbReference type="EMBL" id="CP000441">
    <property type="protein sequence ID" value="ABI90994.1"/>
    <property type="molecule type" value="Genomic_DNA"/>
</dbReference>
<name>Q0B4C9_BURCM</name>